<evidence type="ECO:0000313" key="3">
    <source>
        <dbReference type="Proteomes" id="UP000298781"/>
    </source>
</evidence>
<keyword evidence="3" id="KW-1185">Reference proteome</keyword>
<feature type="chain" id="PRO_5020364067" evidence="1">
    <location>
        <begin position="24"/>
        <end position="114"/>
    </location>
</feature>
<proteinExistence type="predicted"/>
<evidence type="ECO:0000313" key="2">
    <source>
        <dbReference type="EMBL" id="QCI63276.1"/>
    </source>
</evidence>
<reference evidence="2 3" key="1">
    <citation type="submission" date="2019-04" db="EMBL/GenBank/DDBJ databases">
        <title>Phreatobacter aquaticus sp. nov.</title>
        <authorList>
            <person name="Choi A."/>
        </authorList>
    </citation>
    <scope>NUCLEOTIDE SEQUENCE [LARGE SCALE GENOMIC DNA]</scope>
    <source>
        <strain evidence="2 3">KCTC 52518</strain>
    </source>
</reference>
<dbReference type="RefSeq" id="WP_136958735.1">
    <property type="nucleotide sequence ID" value="NZ_CP039690.1"/>
</dbReference>
<dbReference type="AlphaFoldDB" id="A0A4D7B1A7"/>
<keyword evidence="1" id="KW-0732">Signal</keyword>
<organism evidence="2 3">
    <name type="scientific">Phreatobacter stygius</name>
    <dbReference type="NCBI Taxonomy" id="1940610"/>
    <lineage>
        <taxon>Bacteria</taxon>
        <taxon>Pseudomonadati</taxon>
        <taxon>Pseudomonadota</taxon>
        <taxon>Alphaproteobacteria</taxon>
        <taxon>Hyphomicrobiales</taxon>
        <taxon>Phreatobacteraceae</taxon>
        <taxon>Phreatobacter</taxon>
    </lineage>
</organism>
<feature type="signal peptide" evidence="1">
    <location>
        <begin position="1"/>
        <end position="23"/>
    </location>
</feature>
<name>A0A4D7B1A7_9HYPH</name>
<evidence type="ECO:0000256" key="1">
    <source>
        <dbReference type="SAM" id="SignalP"/>
    </source>
</evidence>
<sequence>MKKTILALAAGITMLLGAGAAQACDRGTEVCSFQLFNNTSVELESFWASPPSVNDWENDILGDRTLAAGRTMSIDMSDGRPDCVYDFKFKFADGDVVEKRRINVCRLGRYTLNE</sequence>
<gene>
    <name evidence="2" type="ORF">E8M01_02930</name>
</gene>
<dbReference type="EMBL" id="CP039690">
    <property type="protein sequence ID" value="QCI63276.1"/>
    <property type="molecule type" value="Genomic_DNA"/>
</dbReference>
<protein>
    <submittedName>
        <fullName evidence="2">Uncharacterized protein</fullName>
    </submittedName>
</protein>
<dbReference type="OrthoDB" id="4736977at2"/>
<dbReference type="Proteomes" id="UP000298781">
    <property type="component" value="Chromosome"/>
</dbReference>
<dbReference type="KEGG" id="pstg:E8M01_02930"/>
<dbReference type="PROSITE" id="PS51257">
    <property type="entry name" value="PROKAR_LIPOPROTEIN"/>
    <property type="match status" value="1"/>
</dbReference>
<accession>A0A4D7B1A7</accession>